<organism evidence="4 5">
    <name type="scientific">Pseudaquabacterium pictum</name>
    <dbReference type="NCBI Taxonomy" id="2315236"/>
    <lineage>
        <taxon>Bacteria</taxon>
        <taxon>Pseudomonadati</taxon>
        <taxon>Pseudomonadota</taxon>
        <taxon>Betaproteobacteria</taxon>
        <taxon>Burkholderiales</taxon>
        <taxon>Sphaerotilaceae</taxon>
        <taxon>Pseudaquabacterium</taxon>
    </lineage>
</organism>
<reference evidence="5" key="1">
    <citation type="submission" date="2019-03" db="EMBL/GenBank/DDBJ databases">
        <title>Aquabacterium pictum sp.nov., the first bacteriochlorophyll a-containing freshwater bacterium in the genus Aquabacterium of the class Betaproteobacteria.</title>
        <authorList>
            <person name="Hirose S."/>
            <person name="Tank M."/>
            <person name="Hara E."/>
            <person name="Tamaki H."/>
            <person name="Takaichi S."/>
            <person name="Haruta S."/>
            <person name="Hanada S."/>
        </authorList>
    </citation>
    <scope>NUCLEOTIDE SEQUENCE [LARGE SCALE GENOMIC DNA]</scope>
    <source>
        <strain evidence="5">W35</strain>
    </source>
</reference>
<sequence length="229" mass="24429">MPLQALTLDLDDTLWPMAPTLRRAEALMQDWLRQHAPATVAAHDKAAWATLRRGVVADRPDWAHDLSALRRETIRRALLAAGDDPALATPAFDVFFEARQQVQLFDDVLPALARLAARWPIVALTNGNADVHRVPGLGQHFRGALSARELGLAKPAPAVFAAACRHAGAAPADTLHIGDDPALDIDGALAAGLQAAWVRRPELPDIGTPSGTAHHVVASLAELADRLGV</sequence>
<dbReference type="Proteomes" id="UP000301751">
    <property type="component" value="Unassembled WGS sequence"/>
</dbReference>
<accession>A0A480B169</accession>
<dbReference type="SFLD" id="SFLDG01129">
    <property type="entry name" value="C1.5:_HAD__Beta-PGM__Phosphata"/>
    <property type="match status" value="1"/>
</dbReference>
<dbReference type="NCBIfam" id="TIGR01549">
    <property type="entry name" value="HAD-SF-IA-v1"/>
    <property type="match status" value="1"/>
</dbReference>
<protein>
    <submittedName>
        <fullName evidence="4">Hydrolase</fullName>
    </submittedName>
</protein>
<evidence type="ECO:0000256" key="2">
    <source>
        <dbReference type="ARBA" id="ARBA00022801"/>
    </source>
</evidence>
<dbReference type="NCBIfam" id="TIGR01509">
    <property type="entry name" value="HAD-SF-IA-v3"/>
    <property type="match status" value="1"/>
</dbReference>
<dbReference type="Gene3D" id="1.20.120.1600">
    <property type="match status" value="1"/>
</dbReference>
<dbReference type="InterPro" id="IPR036412">
    <property type="entry name" value="HAD-like_sf"/>
</dbReference>
<evidence type="ECO:0000256" key="3">
    <source>
        <dbReference type="ARBA" id="ARBA00022842"/>
    </source>
</evidence>
<comment type="cofactor">
    <cofactor evidence="1">
        <name>Mg(2+)</name>
        <dbReference type="ChEBI" id="CHEBI:18420"/>
    </cofactor>
</comment>
<dbReference type="OrthoDB" id="367448at2"/>
<dbReference type="SFLD" id="SFLDS00003">
    <property type="entry name" value="Haloacid_Dehalogenase"/>
    <property type="match status" value="1"/>
</dbReference>
<dbReference type="AlphaFoldDB" id="A0A480B169"/>
<keyword evidence="2 4" id="KW-0378">Hydrolase</keyword>
<keyword evidence="3" id="KW-0460">Magnesium</keyword>
<keyword evidence="5" id="KW-1185">Reference proteome</keyword>
<dbReference type="PANTHER" id="PTHR46470:SF4">
    <property type="entry name" value="5-AMINO-6-(5-PHOSPHO-D-RIBITYLAMINO)URACIL PHOSPHATASE YIGB"/>
    <property type="match status" value="1"/>
</dbReference>
<dbReference type="Gene3D" id="3.40.50.1000">
    <property type="entry name" value="HAD superfamily/HAD-like"/>
    <property type="match status" value="1"/>
</dbReference>
<dbReference type="RefSeq" id="WP_137736043.1">
    <property type="nucleotide sequence ID" value="NZ_BJCL01000035.1"/>
</dbReference>
<dbReference type="Pfam" id="PF00702">
    <property type="entry name" value="Hydrolase"/>
    <property type="match status" value="1"/>
</dbReference>
<evidence type="ECO:0000313" key="5">
    <source>
        <dbReference type="Proteomes" id="UP000301751"/>
    </source>
</evidence>
<dbReference type="EMBL" id="BJCL01000035">
    <property type="protein sequence ID" value="GCL66342.1"/>
    <property type="molecule type" value="Genomic_DNA"/>
</dbReference>
<evidence type="ECO:0000313" key="4">
    <source>
        <dbReference type="EMBL" id="GCL66342.1"/>
    </source>
</evidence>
<dbReference type="SUPFAM" id="SSF56784">
    <property type="entry name" value="HAD-like"/>
    <property type="match status" value="1"/>
</dbReference>
<dbReference type="PANTHER" id="PTHR46470">
    <property type="entry name" value="N-ACYLNEURAMINATE-9-PHOSPHATASE"/>
    <property type="match status" value="1"/>
</dbReference>
<proteinExistence type="predicted"/>
<dbReference type="InterPro" id="IPR023214">
    <property type="entry name" value="HAD_sf"/>
</dbReference>
<gene>
    <name evidence="4" type="ORF">AQPW35_54230</name>
</gene>
<dbReference type="GO" id="GO:0009231">
    <property type="term" value="P:riboflavin biosynthetic process"/>
    <property type="evidence" value="ECO:0007669"/>
    <property type="project" value="TreeGrafter"/>
</dbReference>
<name>A0A480B169_9BURK</name>
<dbReference type="GO" id="GO:0016787">
    <property type="term" value="F:hydrolase activity"/>
    <property type="evidence" value="ECO:0007669"/>
    <property type="project" value="UniProtKB-KW"/>
</dbReference>
<evidence type="ECO:0000256" key="1">
    <source>
        <dbReference type="ARBA" id="ARBA00001946"/>
    </source>
</evidence>
<dbReference type="InterPro" id="IPR051400">
    <property type="entry name" value="HAD-like_hydrolase"/>
</dbReference>
<dbReference type="InterPro" id="IPR006439">
    <property type="entry name" value="HAD-SF_hydro_IA"/>
</dbReference>
<comment type="caution">
    <text evidence="4">The sequence shown here is derived from an EMBL/GenBank/DDBJ whole genome shotgun (WGS) entry which is preliminary data.</text>
</comment>